<keyword evidence="1" id="KW-0732">Signal</keyword>
<evidence type="ECO:0000313" key="3">
    <source>
        <dbReference type="EMBL" id="MDN7129343.1"/>
    </source>
</evidence>
<reference evidence="4 5" key="1">
    <citation type="submission" date="2021-03" db="EMBL/GenBank/DDBJ databases">
        <title>Pseudidiomarina terrestris, a new bacterium isolated from saline soil.</title>
        <authorList>
            <person name="Galisteo C."/>
            <person name="De La Haba R."/>
            <person name="Sanchez-Porro C."/>
            <person name="Ventosa A."/>
        </authorList>
    </citation>
    <scope>NUCLEOTIDE SEQUENCE [LARGE SCALE GENOMIC DNA]</scope>
    <source>
        <strain evidence="2 5">1APP75-32.1</strain>
        <strain evidence="4">1APR75-15</strain>
        <strain evidence="3">1ASR75-15</strain>
    </source>
</reference>
<keyword evidence="4" id="KW-1185">Reference proteome</keyword>
<dbReference type="EMBL" id="JAGGJB010000003">
    <property type="protein sequence ID" value="MDN7124366.1"/>
    <property type="molecule type" value="Genomic_DNA"/>
</dbReference>
<proteinExistence type="predicted"/>
<feature type="chain" id="PRO_5043700976" evidence="1">
    <location>
        <begin position="22"/>
        <end position="195"/>
    </location>
</feature>
<gene>
    <name evidence="2" type="ORF">J6I90_05695</name>
    <name evidence="3" type="ORF">J6I92_05610</name>
</gene>
<sequence length="195" mass="21608">MFCKILAGVFFIAATVTVVFAGKATAGAVDDRSSTQLNVEVVQRGAELVRIQFDAGTAGDLPLPADLHEIVEPSIIHMVGDKQTTNAERANSIVRHIQYFSQVEPRDFNFYIDSKKTRDGSNFVGFCVDYGENIIHVTCSRAVLDLSTLDFKDLMKKNGIDFKLIQDKAASDNHRVAEALLKFDSYKKAQQSFNP</sequence>
<evidence type="ECO:0000256" key="1">
    <source>
        <dbReference type="SAM" id="SignalP"/>
    </source>
</evidence>
<organism evidence="2 5">
    <name type="scientific">Pseudidiomarina terrestris</name>
    <dbReference type="NCBI Taxonomy" id="2820060"/>
    <lineage>
        <taxon>Bacteria</taxon>
        <taxon>Pseudomonadati</taxon>
        <taxon>Pseudomonadota</taxon>
        <taxon>Gammaproteobacteria</taxon>
        <taxon>Alteromonadales</taxon>
        <taxon>Idiomarinaceae</taxon>
        <taxon>Pseudidiomarina</taxon>
    </lineage>
</organism>
<dbReference type="RefSeq" id="WP_301774371.1">
    <property type="nucleotide sequence ID" value="NZ_JAGGJB010000003.1"/>
</dbReference>
<dbReference type="EMBL" id="JAGGJC010000001">
    <property type="protein sequence ID" value="MDN7129343.1"/>
    <property type="molecule type" value="Genomic_DNA"/>
</dbReference>
<protein>
    <submittedName>
        <fullName evidence="2">Uncharacterized protein</fullName>
    </submittedName>
</protein>
<evidence type="ECO:0000313" key="5">
    <source>
        <dbReference type="Proteomes" id="UP001169492"/>
    </source>
</evidence>
<feature type="signal peptide" evidence="1">
    <location>
        <begin position="1"/>
        <end position="21"/>
    </location>
</feature>
<evidence type="ECO:0000313" key="2">
    <source>
        <dbReference type="EMBL" id="MDN7124366.1"/>
    </source>
</evidence>
<dbReference type="AlphaFoldDB" id="A0AAW7R0N8"/>
<name>A0AAW7R0N8_9GAMM</name>
<dbReference type="Proteomes" id="UP001169491">
    <property type="component" value="Unassembled WGS sequence"/>
</dbReference>
<comment type="caution">
    <text evidence="2">The sequence shown here is derived from an EMBL/GenBank/DDBJ whole genome shotgun (WGS) entry which is preliminary data.</text>
</comment>
<evidence type="ECO:0000313" key="4">
    <source>
        <dbReference type="Proteomes" id="UP001169491"/>
    </source>
</evidence>
<accession>A0AAW7R0N8</accession>
<dbReference type="Proteomes" id="UP001169492">
    <property type="component" value="Unassembled WGS sequence"/>
</dbReference>